<dbReference type="Gene3D" id="1.10.287.70">
    <property type="match status" value="2"/>
</dbReference>
<keyword evidence="13" id="KW-1185">Reference proteome</keyword>
<keyword evidence="4 10" id="KW-1133">Transmembrane helix</keyword>
<evidence type="ECO:0000256" key="6">
    <source>
        <dbReference type="ARBA" id="ARBA00023136"/>
    </source>
</evidence>
<organism evidence="12 13">
    <name type="scientific">Furculomyces boomerangus</name>
    <dbReference type="NCBI Taxonomy" id="61424"/>
    <lineage>
        <taxon>Eukaryota</taxon>
        <taxon>Fungi</taxon>
        <taxon>Fungi incertae sedis</taxon>
        <taxon>Zoopagomycota</taxon>
        <taxon>Kickxellomycotina</taxon>
        <taxon>Harpellomycetes</taxon>
        <taxon>Harpellales</taxon>
        <taxon>Harpellaceae</taxon>
        <taxon>Furculomyces</taxon>
    </lineage>
</organism>
<dbReference type="PANTHER" id="PTHR11003:SF334">
    <property type="entry name" value="FI03418P"/>
    <property type="match status" value="1"/>
</dbReference>
<proteinExistence type="inferred from homology"/>
<gene>
    <name evidence="12" type="ORF">BB559_002987</name>
</gene>
<evidence type="ECO:0000256" key="4">
    <source>
        <dbReference type="ARBA" id="ARBA00022989"/>
    </source>
</evidence>
<keyword evidence="5 8" id="KW-0406">Ion transport</keyword>
<dbReference type="AlphaFoldDB" id="A0A2T9YQC8"/>
<dbReference type="GO" id="GO:0022841">
    <property type="term" value="F:potassium ion leak channel activity"/>
    <property type="evidence" value="ECO:0007669"/>
    <property type="project" value="TreeGrafter"/>
</dbReference>
<reference evidence="12 13" key="1">
    <citation type="journal article" date="2018" name="MBio">
        <title>Comparative Genomics Reveals the Core Gene Toolbox for the Fungus-Insect Symbiosis.</title>
        <authorList>
            <person name="Wang Y."/>
            <person name="Stata M."/>
            <person name="Wang W."/>
            <person name="Stajich J.E."/>
            <person name="White M.M."/>
            <person name="Moncalvo J.M."/>
        </authorList>
    </citation>
    <scope>NUCLEOTIDE SEQUENCE [LARGE SCALE GENOMIC DNA]</scope>
    <source>
        <strain evidence="12 13">AUS-77-4</strain>
    </source>
</reference>
<feature type="transmembrane region" description="Helical" evidence="10">
    <location>
        <begin position="218"/>
        <end position="236"/>
    </location>
</feature>
<feature type="transmembrane region" description="Helical" evidence="10">
    <location>
        <begin position="248"/>
        <end position="268"/>
    </location>
</feature>
<comment type="similarity">
    <text evidence="8">Belongs to the two pore domain potassium channel (TC 1.A.1.8) family.</text>
</comment>
<dbReference type="GO" id="GO:0030322">
    <property type="term" value="P:stabilization of membrane potential"/>
    <property type="evidence" value="ECO:0007669"/>
    <property type="project" value="TreeGrafter"/>
</dbReference>
<comment type="caution">
    <text evidence="12">The sequence shown here is derived from an EMBL/GenBank/DDBJ whole genome shotgun (WGS) entry which is preliminary data.</text>
</comment>
<sequence>MKSSENNNIKHAHIDIHNIQYSPTQNLQSPKFESRLPNPNTPRNSQNRSYKTPQKKSSIRWIISLAGFITPNTLLLNGLFLTSSWFGDYDSVDYINHKHGKSLEYNVVKTTFLTVLFSTICGLGSIMLAILIPNVGKYKHVKATLNYDYYGSFFASSLSLLVAGLLIYDYIVTENFSKKGSGMTTSQRKLHFSVFAVYIWTAIGAGVFMLVEEFDFNFSVYFCFVTVATIGFGDVVPQRASSRTLTLVWLFIGIIIFGIYLVNARDVVAQTLSKRYRKRLRRKILVYYRYNDNHSVKLSRNSSYKTYPKRNRDSQPRISNTKKKFLDLFALICLPFQFLRSLARNIKVPKKHPIKKWTYPQALYFCFVSFATVGYGDVTPNSRLSIIFFNFIIVIAVSNFAGYVASVVELFQYLMLLLLEHNIVLHIQPEYYSMRRKNRFRKINPIHSQNELGGDNFSTIFHPRPIIEQTLESENEYFGDTNTDDYYNEKYIMETASLPDIWPRKDL</sequence>
<evidence type="ECO:0000256" key="1">
    <source>
        <dbReference type="ARBA" id="ARBA00004141"/>
    </source>
</evidence>
<dbReference type="GO" id="GO:0005886">
    <property type="term" value="C:plasma membrane"/>
    <property type="evidence" value="ECO:0007669"/>
    <property type="project" value="TreeGrafter"/>
</dbReference>
<dbReference type="InterPro" id="IPR013099">
    <property type="entry name" value="K_chnl_dom"/>
</dbReference>
<dbReference type="SUPFAM" id="SSF81324">
    <property type="entry name" value="Voltage-gated potassium channels"/>
    <property type="match status" value="2"/>
</dbReference>
<comment type="subcellular location">
    <subcellularLocation>
        <location evidence="1">Membrane</location>
        <topology evidence="1">Multi-pass membrane protein</topology>
    </subcellularLocation>
</comment>
<keyword evidence="2 8" id="KW-0813">Transport</keyword>
<feature type="transmembrane region" description="Helical" evidence="10">
    <location>
        <begin position="191"/>
        <end position="211"/>
    </location>
</feature>
<feature type="transmembrane region" description="Helical" evidence="10">
    <location>
        <begin position="112"/>
        <end position="135"/>
    </location>
</feature>
<evidence type="ECO:0000256" key="2">
    <source>
        <dbReference type="ARBA" id="ARBA00022448"/>
    </source>
</evidence>
<evidence type="ECO:0000256" key="9">
    <source>
        <dbReference type="SAM" id="MobiDB-lite"/>
    </source>
</evidence>
<feature type="transmembrane region" description="Helical" evidence="10">
    <location>
        <begin position="325"/>
        <end position="342"/>
    </location>
</feature>
<dbReference type="GO" id="GO:0015271">
    <property type="term" value="F:outward rectifier potassium channel activity"/>
    <property type="evidence" value="ECO:0007669"/>
    <property type="project" value="TreeGrafter"/>
</dbReference>
<evidence type="ECO:0000256" key="5">
    <source>
        <dbReference type="ARBA" id="ARBA00023065"/>
    </source>
</evidence>
<feature type="domain" description="Potassium channel" evidence="11">
    <location>
        <begin position="199"/>
        <end position="268"/>
    </location>
</feature>
<feature type="compositionally biased region" description="Polar residues" evidence="9">
    <location>
        <begin position="28"/>
        <end position="52"/>
    </location>
</feature>
<dbReference type="Pfam" id="PF07885">
    <property type="entry name" value="Ion_trans_2"/>
    <property type="match status" value="2"/>
</dbReference>
<dbReference type="PANTHER" id="PTHR11003">
    <property type="entry name" value="POTASSIUM CHANNEL, SUBFAMILY K"/>
    <property type="match status" value="1"/>
</dbReference>
<evidence type="ECO:0000259" key="11">
    <source>
        <dbReference type="Pfam" id="PF07885"/>
    </source>
</evidence>
<keyword evidence="3 8" id="KW-0812">Transmembrane</keyword>
<evidence type="ECO:0000256" key="7">
    <source>
        <dbReference type="ARBA" id="ARBA00023303"/>
    </source>
</evidence>
<dbReference type="EMBL" id="MBFT01000245">
    <property type="protein sequence ID" value="PVU94501.1"/>
    <property type="molecule type" value="Genomic_DNA"/>
</dbReference>
<evidence type="ECO:0000256" key="3">
    <source>
        <dbReference type="ARBA" id="ARBA00022692"/>
    </source>
</evidence>
<dbReference type="OrthoDB" id="297496at2759"/>
<evidence type="ECO:0000313" key="13">
    <source>
        <dbReference type="Proteomes" id="UP000245699"/>
    </source>
</evidence>
<dbReference type="Proteomes" id="UP000245699">
    <property type="component" value="Unassembled WGS sequence"/>
</dbReference>
<keyword evidence="6 10" id="KW-0472">Membrane</keyword>
<evidence type="ECO:0000256" key="8">
    <source>
        <dbReference type="RuleBase" id="RU003857"/>
    </source>
</evidence>
<accession>A0A2T9YQC8</accession>
<feature type="region of interest" description="Disordered" evidence="9">
    <location>
        <begin position="28"/>
        <end position="53"/>
    </location>
</feature>
<feature type="transmembrane region" description="Helical" evidence="10">
    <location>
        <begin position="386"/>
        <end position="405"/>
    </location>
</feature>
<evidence type="ECO:0000313" key="12">
    <source>
        <dbReference type="EMBL" id="PVU94501.1"/>
    </source>
</evidence>
<feature type="transmembrane region" description="Helical" evidence="10">
    <location>
        <begin position="147"/>
        <end position="171"/>
    </location>
</feature>
<dbReference type="InterPro" id="IPR003280">
    <property type="entry name" value="2pore_dom_K_chnl"/>
</dbReference>
<dbReference type="PRINTS" id="PR01333">
    <property type="entry name" value="2POREKCHANEL"/>
</dbReference>
<feature type="transmembrane region" description="Helical" evidence="10">
    <location>
        <begin position="362"/>
        <end position="379"/>
    </location>
</feature>
<feature type="domain" description="Potassium channel" evidence="11">
    <location>
        <begin position="346"/>
        <end position="412"/>
    </location>
</feature>
<feature type="transmembrane region" description="Helical" evidence="10">
    <location>
        <begin position="61"/>
        <end position="81"/>
    </location>
</feature>
<protein>
    <recommendedName>
        <fullName evidence="11">Potassium channel domain-containing protein</fullName>
    </recommendedName>
</protein>
<keyword evidence="7 8" id="KW-0407">Ion channel</keyword>
<name>A0A2T9YQC8_9FUNG</name>
<evidence type="ECO:0000256" key="10">
    <source>
        <dbReference type="SAM" id="Phobius"/>
    </source>
</evidence>